<accession>A0A8A1LPU7</accession>
<dbReference type="Proteomes" id="UP000663419">
    <property type="component" value="Chromosome 4"/>
</dbReference>
<dbReference type="VEuPathDB" id="FungiDB:I7I53_03980"/>
<reference evidence="2" key="1">
    <citation type="submission" date="2021-01" db="EMBL/GenBank/DDBJ databases">
        <title>Chromosome-level genome assembly of a human fungal pathogen reveals clustering of transcriptionally co-regulated genes.</title>
        <authorList>
            <person name="Voorhies M."/>
            <person name="Cohen S."/>
            <person name="Shea T.P."/>
            <person name="Petrus S."/>
            <person name="Munoz J.F."/>
            <person name="Poplawski S."/>
            <person name="Goldman W.E."/>
            <person name="Michael T."/>
            <person name="Cuomo C.A."/>
            <person name="Sil A."/>
            <person name="Beyhan S."/>
        </authorList>
    </citation>
    <scope>NUCLEOTIDE SEQUENCE</scope>
    <source>
        <strain evidence="2">H88</strain>
    </source>
</reference>
<protein>
    <submittedName>
        <fullName evidence="2">Uncharacterized protein</fullName>
    </submittedName>
</protein>
<evidence type="ECO:0000313" key="2">
    <source>
        <dbReference type="EMBL" id="QSS55949.1"/>
    </source>
</evidence>
<name>A0A8A1LPU7_AJEC8</name>
<evidence type="ECO:0000256" key="1">
    <source>
        <dbReference type="SAM" id="MobiDB-lite"/>
    </source>
</evidence>
<feature type="region of interest" description="Disordered" evidence="1">
    <location>
        <begin position="1"/>
        <end position="30"/>
    </location>
</feature>
<gene>
    <name evidence="2" type="ORF">I7I53_03980</name>
</gene>
<dbReference type="AlphaFoldDB" id="A0A8A1LPU7"/>
<sequence length="78" mass="8784">MASRSSLGASRGLRRNSSPAPANQHQDKICFRHTPRGEHILYGYLLVDSRMVPQKTQSNSSALFSHFHVCMYHASKRA</sequence>
<organism evidence="2 3">
    <name type="scientific">Ajellomyces capsulatus (strain H88)</name>
    <name type="common">Darling's disease fungus</name>
    <name type="synonym">Histoplasma capsulatum</name>
    <dbReference type="NCBI Taxonomy" id="544711"/>
    <lineage>
        <taxon>Eukaryota</taxon>
        <taxon>Fungi</taxon>
        <taxon>Dikarya</taxon>
        <taxon>Ascomycota</taxon>
        <taxon>Pezizomycotina</taxon>
        <taxon>Eurotiomycetes</taxon>
        <taxon>Eurotiomycetidae</taxon>
        <taxon>Onygenales</taxon>
        <taxon>Ajellomycetaceae</taxon>
        <taxon>Histoplasma</taxon>
    </lineage>
</organism>
<evidence type="ECO:0000313" key="3">
    <source>
        <dbReference type="Proteomes" id="UP000663419"/>
    </source>
</evidence>
<proteinExistence type="predicted"/>
<feature type="compositionally biased region" description="Low complexity" evidence="1">
    <location>
        <begin position="1"/>
        <end position="18"/>
    </location>
</feature>
<dbReference type="EMBL" id="CP069105">
    <property type="protein sequence ID" value="QSS55949.1"/>
    <property type="molecule type" value="Genomic_DNA"/>
</dbReference>